<dbReference type="AlphaFoldDB" id="A0A2U8E694"/>
<dbReference type="PROSITE" id="PS51295">
    <property type="entry name" value="CRM"/>
    <property type="match status" value="1"/>
</dbReference>
<dbReference type="InterPro" id="IPR001890">
    <property type="entry name" value="RNA-binding_CRM"/>
</dbReference>
<proteinExistence type="predicted"/>
<reference evidence="4 5" key="1">
    <citation type="journal article" date="2018" name="Syst. Appl. Microbiol.">
        <title>Ereboglobus luteus gen. nov. sp. nov. from cockroach guts, and new insights into the oxygen relationship of the genera Opitutus and Didymococcus (Verrucomicrobia: Opitutaceae).</title>
        <authorList>
            <person name="Tegtmeier D."/>
            <person name="Belitz A."/>
            <person name="Radek R."/>
            <person name="Heimerl T."/>
            <person name="Brune A."/>
        </authorList>
    </citation>
    <scope>NUCLEOTIDE SEQUENCE [LARGE SCALE GENOMIC DNA]</scope>
    <source>
        <strain evidence="4 5">Ho45</strain>
    </source>
</reference>
<evidence type="ECO:0000313" key="4">
    <source>
        <dbReference type="EMBL" id="AWI10346.1"/>
    </source>
</evidence>
<keyword evidence="5" id="KW-1185">Reference proteome</keyword>
<organism evidence="4 5">
    <name type="scientific">Ereboglobus luteus</name>
    <dbReference type="NCBI Taxonomy" id="1796921"/>
    <lineage>
        <taxon>Bacteria</taxon>
        <taxon>Pseudomonadati</taxon>
        <taxon>Verrucomicrobiota</taxon>
        <taxon>Opitutia</taxon>
        <taxon>Opitutales</taxon>
        <taxon>Opitutaceae</taxon>
        <taxon>Ereboglobus</taxon>
    </lineage>
</organism>
<sequence>MYDFPLTGAQRKKLRGIGQTLEPVLKLGKSGITREFLLELQRALNAHELIKVRLLEKDRDVRAELCEQIADEGRCVCVGAVGGTALFFRRQEAKAKQRVEI</sequence>
<protein>
    <recommendedName>
        <fullName evidence="3">CRM domain-containing protein</fullName>
    </recommendedName>
</protein>
<dbReference type="EMBL" id="CP023004">
    <property type="protein sequence ID" value="AWI10346.1"/>
    <property type="molecule type" value="Genomic_DNA"/>
</dbReference>
<dbReference type="SMART" id="SM01103">
    <property type="entry name" value="CRS1_YhbY"/>
    <property type="match status" value="1"/>
</dbReference>
<dbReference type="Proteomes" id="UP000244896">
    <property type="component" value="Chromosome"/>
</dbReference>
<dbReference type="OrthoDB" id="196088at2"/>
<evidence type="ECO:0000256" key="2">
    <source>
        <dbReference type="PROSITE-ProRule" id="PRU00626"/>
    </source>
</evidence>
<feature type="domain" description="CRM" evidence="3">
    <location>
        <begin position="4"/>
        <end position="100"/>
    </location>
</feature>
<keyword evidence="1 2" id="KW-0694">RNA-binding</keyword>
<dbReference type="InterPro" id="IPR051925">
    <property type="entry name" value="RNA-binding_domain"/>
</dbReference>
<evidence type="ECO:0000313" key="5">
    <source>
        <dbReference type="Proteomes" id="UP000244896"/>
    </source>
</evidence>
<dbReference type="SUPFAM" id="SSF75471">
    <property type="entry name" value="YhbY-like"/>
    <property type="match status" value="1"/>
</dbReference>
<dbReference type="Gene3D" id="3.30.110.60">
    <property type="entry name" value="YhbY-like"/>
    <property type="match status" value="1"/>
</dbReference>
<dbReference type="RefSeq" id="WP_108826248.1">
    <property type="nucleotide sequence ID" value="NZ_CP023004.1"/>
</dbReference>
<gene>
    <name evidence="4" type="ORF">CKA38_14740</name>
</gene>
<dbReference type="PANTHER" id="PTHR40065">
    <property type="entry name" value="RNA-BINDING PROTEIN YHBY"/>
    <property type="match status" value="1"/>
</dbReference>
<dbReference type="KEGG" id="elut:CKA38_14740"/>
<evidence type="ECO:0000259" key="3">
    <source>
        <dbReference type="PROSITE" id="PS51295"/>
    </source>
</evidence>
<dbReference type="PANTHER" id="PTHR40065:SF3">
    <property type="entry name" value="RNA-BINDING PROTEIN YHBY"/>
    <property type="match status" value="1"/>
</dbReference>
<name>A0A2U8E694_9BACT</name>
<dbReference type="GO" id="GO:0003723">
    <property type="term" value="F:RNA binding"/>
    <property type="evidence" value="ECO:0007669"/>
    <property type="project" value="UniProtKB-UniRule"/>
</dbReference>
<accession>A0A2U8E694</accession>
<dbReference type="InterPro" id="IPR035920">
    <property type="entry name" value="YhbY-like_sf"/>
</dbReference>
<dbReference type="Pfam" id="PF01985">
    <property type="entry name" value="CRS1_YhbY"/>
    <property type="match status" value="1"/>
</dbReference>
<evidence type="ECO:0000256" key="1">
    <source>
        <dbReference type="ARBA" id="ARBA00022884"/>
    </source>
</evidence>